<feature type="compositionally biased region" description="Acidic residues" evidence="1">
    <location>
        <begin position="86"/>
        <end position="104"/>
    </location>
</feature>
<keyword evidence="2" id="KW-1133">Transmembrane helix</keyword>
<sequence length="104" mass="11773">MTRPSRLDNPEYAAFAWARYRRLMGWMFLFTLIITSGALYFFWRENGFVSIHFYIATAAGIIFSVMLMCALMGLVFLSSGTGHDESIEDPFADLADDDDDAGRP</sequence>
<keyword evidence="2" id="KW-0472">Membrane</keyword>
<dbReference type="RefSeq" id="WP_374612660.1">
    <property type="nucleotide sequence ID" value="NZ_JBHUEL010000011.1"/>
</dbReference>
<feature type="transmembrane region" description="Helical" evidence="2">
    <location>
        <begin position="23"/>
        <end position="43"/>
    </location>
</feature>
<evidence type="ECO:0008006" key="5">
    <source>
        <dbReference type="Google" id="ProtNLM"/>
    </source>
</evidence>
<feature type="transmembrane region" description="Helical" evidence="2">
    <location>
        <begin position="49"/>
        <end position="77"/>
    </location>
</feature>
<evidence type="ECO:0000313" key="3">
    <source>
        <dbReference type="EMBL" id="MFD1767749.1"/>
    </source>
</evidence>
<keyword evidence="2" id="KW-0812">Transmembrane</keyword>
<feature type="region of interest" description="Disordered" evidence="1">
    <location>
        <begin position="83"/>
        <end position="104"/>
    </location>
</feature>
<proteinExistence type="predicted"/>
<organism evidence="3 4">
    <name type="scientific">Sphingorhabdus buctiana</name>
    <dbReference type="NCBI Taxonomy" id="1508805"/>
    <lineage>
        <taxon>Bacteria</taxon>
        <taxon>Pseudomonadati</taxon>
        <taxon>Pseudomonadota</taxon>
        <taxon>Alphaproteobacteria</taxon>
        <taxon>Sphingomonadales</taxon>
        <taxon>Sphingomonadaceae</taxon>
        <taxon>Sphingorhabdus</taxon>
    </lineage>
</organism>
<dbReference type="EMBL" id="JBHUEL010000011">
    <property type="protein sequence ID" value="MFD1767749.1"/>
    <property type="molecule type" value="Genomic_DNA"/>
</dbReference>
<comment type="caution">
    <text evidence="3">The sequence shown here is derived from an EMBL/GenBank/DDBJ whole genome shotgun (WGS) entry which is preliminary data.</text>
</comment>
<gene>
    <name evidence="3" type="ORF">ACFSAG_12955</name>
</gene>
<evidence type="ECO:0000313" key="4">
    <source>
        <dbReference type="Proteomes" id="UP001597215"/>
    </source>
</evidence>
<evidence type="ECO:0000256" key="1">
    <source>
        <dbReference type="SAM" id="MobiDB-lite"/>
    </source>
</evidence>
<protein>
    <recommendedName>
        <fullName evidence="5">DUF485 domain-containing protein</fullName>
    </recommendedName>
</protein>
<accession>A0ABW4MF51</accession>
<evidence type="ECO:0000256" key="2">
    <source>
        <dbReference type="SAM" id="Phobius"/>
    </source>
</evidence>
<name>A0ABW4MF51_9SPHN</name>
<reference evidence="4" key="1">
    <citation type="journal article" date="2019" name="Int. J. Syst. Evol. Microbiol.">
        <title>The Global Catalogue of Microorganisms (GCM) 10K type strain sequencing project: providing services to taxonomists for standard genome sequencing and annotation.</title>
        <authorList>
            <consortium name="The Broad Institute Genomics Platform"/>
            <consortium name="The Broad Institute Genome Sequencing Center for Infectious Disease"/>
            <person name="Wu L."/>
            <person name="Ma J."/>
        </authorList>
    </citation>
    <scope>NUCLEOTIDE SEQUENCE [LARGE SCALE GENOMIC DNA]</scope>
    <source>
        <strain evidence="4">CGMCC 1.12449</strain>
    </source>
</reference>
<dbReference type="Proteomes" id="UP001597215">
    <property type="component" value="Unassembled WGS sequence"/>
</dbReference>
<keyword evidence="4" id="KW-1185">Reference proteome</keyword>